<proteinExistence type="predicted"/>
<dbReference type="PANTHER" id="PTHR44688">
    <property type="entry name" value="DNA-BINDING TRANSCRIPTIONAL ACTIVATOR DEVR_DOSR"/>
    <property type="match status" value="1"/>
</dbReference>
<dbReference type="InterPro" id="IPR011990">
    <property type="entry name" value="TPR-like_helical_dom_sf"/>
</dbReference>
<name>A0A4R8VBH8_9MICO</name>
<keyword evidence="5" id="KW-1185">Reference proteome</keyword>
<protein>
    <submittedName>
        <fullName evidence="4">Response regulator transcription factor</fullName>
    </submittedName>
</protein>
<dbReference type="Gene3D" id="1.25.40.10">
    <property type="entry name" value="Tetratricopeptide repeat domain"/>
    <property type="match status" value="1"/>
</dbReference>
<reference evidence="4 5" key="1">
    <citation type="submission" date="2019-03" db="EMBL/GenBank/DDBJ databases">
        <title>Genomics of glacier-inhabiting Cryobacterium strains.</title>
        <authorList>
            <person name="Liu Q."/>
            <person name="Xin Y.-H."/>
        </authorList>
    </citation>
    <scope>NUCLEOTIDE SEQUENCE [LARGE SCALE GENOMIC DNA]</scope>
    <source>
        <strain evidence="4 5">CGMCC 1.10440</strain>
    </source>
</reference>
<dbReference type="Proteomes" id="UP000298488">
    <property type="component" value="Unassembled WGS sequence"/>
</dbReference>
<dbReference type="Gene3D" id="1.10.10.10">
    <property type="entry name" value="Winged helix-like DNA-binding domain superfamily/Winged helix DNA-binding domain"/>
    <property type="match status" value="1"/>
</dbReference>
<dbReference type="InterPro" id="IPR036388">
    <property type="entry name" value="WH-like_DNA-bd_sf"/>
</dbReference>
<dbReference type="PANTHER" id="PTHR44688:SF16">
    <property type="entry name" value="DNA-BINDING TRANSCRIPTIONAL ACTIVATOR DEVR_DOSR"/>
    <property type="match status" value="1"/>
</dbReference>
<evidence type="ECO:0000256" key="2">
    <source>
        <dbReference type="ARBA" id="ARBA00023125"/>
    </source>
</evidence>
<dbReference type="SUPFAM" id="SSF46894">
    <property type="entry name" value="C-terminal effector domain of the bipartite response regulators"/>
    <property type="match status" value="1"/>
</dbReference>
<evidence type="ECO:0000256" key="1">
    <source>
        <dbReference type="ARBA" id="ARBA00023015"/>
    </source>
</evidence>
<dbReference type="SUPFAM" id="SSF48452">
    <property type="entry name" value="TPR-like"/>
    <property type="match status" value="2"/>
</dbReference>
<dbReference type="RefSeq" id="WP_134542275.1">
    <property type="nucleotide sequence ID" value="NZ_JACHBP010000001.1"/>
</dbReference>
<organism evidence="4 5">
    <name type="scientific">Terrimesophilobacter mesophilus</name>
    <dbReference type="NCBI Taxonomy" id="433647"/>
    <lineage>
        <taxon>Bacteria</taxon>
        <taxon>Bacillati</taxon>
        <taxon>Actinomycetota</taxon>
        <taxon>Actinomycetes</taxon>
        <taxon>Micrococcales</taxon>
        <taxon>Microbacteriaceae</taxon>
        <taxon>Terrimesophilobacter</taxon>
    </lineage>
</organism>
<evidence type="ECO:0000256" key="3">
    <source>
        <dbReference type="ARBA" id="ARBA00023163"/>
    </source>
</evidence>
<dbReference type="PROSITE" id="PS50043">
    <property type="entry name" value="HTH_LUXR_2"/>
    <property type="match status" value="1"/>
</dbReference>
<dbReference type="InterPro" id="IPR016032">
    <property type="entry name" value="Sig_transdc_resp-reg_C-effctor"/>
</dbReference>
<keyword evidence="1" id="KW-0805">Transcription regulation</keyword>
<dbReference type="AlphaFoldDB" id="A0A4R8VBH8"/>
<evidence type="ECO:0000313" key="4">
    <source>
        <dbReference type="EMBL" id="TFB80163.1"/>
    </source>
</evidence>
<dbReference type="Pfam" id="PF00196">
    <property type="entry name" value="GerE"/>
    <property type="match status" value="1"/>
</dbReference>
<dbReference type="CDD" id="cd06170">
    <property type="entry name" value="LuxR_C_like"/>
    <property type="match status" value="1"/>
</dbReference>
<comment type="caution">
    <text evidence="4">The sequence shown here is derived from an EMBL/GenBank/DDBJ whole genome shotgun (WGS) entry which is preliminary data.</text>
</comment>
<gene>
    <name evidence="4" type="ORF">E3N84_09025</name>
</gene>
<dbReference type="GO" id="GO:0006355">
    <property type="term" value="P:regulation of DNA-templated transcription"/>
    <property type="evidence" value="ECO:0007669"/>
    <property type="project" value="InterPro"/>
</dbReference>
<dbReference type="InterPro" id="IPR000792">
    <property type="entry name" value="Tscrpt_reg_LuxR_C"/>
</dbReference>
<dbReference type="OrthoDB" id="3178268at2"/>
<keyword evidence="3" id="KW-0804">Transcription</keyword>
<evidence type="ECO:0000313" key="5">
    <source>
        <dbReference type="Proteomes" id="UP000298488"/>
    </source>
</evidence>
<dbReference type="PRINTS" id="PR00038">
    <property type="entry name" value="HTHLUXR"/>
</dbReference>
<dbReference type="EMBL" id="SOFI01000003">
    <property type="protein sequence ID" value="TFB80163.1"/>
    <property type="molecule type" value="Genomic_DNA"/>
</dbReference>
<sequence length="540" mass="57805">MSVGGPVQHTKSFEAAAVEVAAALTAGDIPGAVEVVSSGWRMWAPLDGAALRSVIESLPAESWASDPRILTAMGASFRSIGSPSRSAALPYFRTADALVAASGTTTVDTVAELRIQHAAALRSLGRFAEAIESLESAWALLEDDLTLAPQTRVASQASAALQQGMVAIHGGDYDLAHDRLRLCLGLGVGILALPEVVECLSALAFVSYTRGEFPEAERYLARVADVAPEEVIDSQFGVLGSIAELLIAVERNHVTAANVVARRVAAVAERTDWGPLAHYAVASIAIIDGGHVQGLDHLEMALRLSRGWTGRVVVRTLCDGMRGTLLMHLGELDEAVAVIERVEPTQNHANCPARFIAGIRFKAGDSVGCLSALRDCESLREHHSPRTLIDVLLLTAAAHYDLGNPIAADVATDRALLLVARTQIRTPFTLVPGPTMQRMLARAEDRPQPPVVHSILADLRAGLGGVPYRPTESLSEREKDIAQHLHLDKTLGEIAAELYISTNTVKTHVRSIYRKLEASNRKEAVRRTRELGLTGKITPA</sequence>
<accession>A0A4R8VBH8</accession>
<dbReference type="GO" id="GO:0003677">
    <property type="term" value="F:DNA binding"/>
    <property type="evidence" value="ECO:0007669"/>
    <property type="project" value="UniProtKB-KW"/>
</dbReference>
<keyword evidence="2" id="KW-0238">DNA-binding</keyword>
<dbReference type="SMART" id="SM00421">
    <property type="entry name" value="HTH_LUXR"/>
    <property type="match status" value="1"/>
</dbReference>